<dbReference type="InterPro" id="IPR000101">
    <property type="entry name" value="GGT_peptidase"/>
</dbReference>
<dbReference type="GO" id="GO:0006751">
    <property type="term" value="P:glutathione catabolic process"/>
    <property type="evidence" value="ECO:0007669"/>
    <property type="project" value="InterPro"/>
</dbReference>
<keyword evidence="2" id="KW-0378">Hydrolase</keyword>
<gene>
    <name evidence="2" type="ORF">MNBD_GAMMA23-1726</name>
</gene>
<evidence type="ECO:0000256" key="1">
    <source>
        <dbReference type="ARBA" id="ARBA00023315"/>
    </source>
</evidence>
<sequence length="564" mass="61283">MKNILSNYLYLFFISFAVTVLTNPSVVYSSPIQQAAIATAHPIATRAGQQILEQGGNAFDAAVAISATLAVVEPFSSGIGGGGFWLLQDVKSKKTIMIDGREKAPLAANETMYQDKQGNVIRGLSINGALAAGIPGEPAALVHIAERYGRLPLSQSLSPAIQAAKKGFRVTPMYRRMVRFRLKALRRSPAAAKVFLYRNKIPRRGYLIKQADLAKTLQAIAAQGHAGFYQGEVAKALVNGTRAARGIWSLKDLATYQVKERQPIIGQYKNYKIISAAPPSSGGIALVTMLNILEQYDLDKMQPAQRMHLVVEAMRRAYRDRAEFLGDSDFISIPFKQLTSKPYAKELANTISLKQATPSSALKTAVPVPQGQHTTHFSVVDNEGNKVSATLSINYPFGSAFMPPGTGVLLNDEMDDFSSKPGAPNVYGLVGNKNNAIEAGKRMLSSMSPTIIENINNSDYAVIGTPGGSRIITMVLHGILGFTAGHSAKAIVSAPRYHHQYLPDLLQIEKKTITRRVRKNLILMQHTLKELNGQYGNMQLVISKNNKINAASDPRGEGLALIIK</sequence>
<keyword evidence="2" id="KW-0808">Transferase</keyword>
<accession>A0A3B1A8Y0</accession>
<protein>
    <submittedName>
        <fullName evidence="2">Gamma-glutamyltranspeptidase @ Glutathione hydrolase</fullName>
        <ecNumber evidence="2">2.3.2.2</ecNumber>
        <ecNumber evidence="2">3.4.19.13</ecNumber>
    </submittedName>
</protein>
<dbReference type="EC" id="2.3.2.2" evidence="2"/>
<dbReference type="Gene3D" id="1.10.246.130">
    <property type="match status" value="1"/>
</dbReference>
<dbReference type="PANTHER" id="PTHR43199:SF6">
    <property type="entry name" value="GLUTATHIONE HYDROLASE PROENZYME"/>
    <property type="match status" value="1"/>
</dbReference>
<keyword evidence="1 2" id="KW-0012">Acyltransferase</keyword>
<reference evidence="2" key="1">
    <citation type="submission" date="2018-06" db="EMBL/GenBank/DDBJ databases">
        <authorList>
            <person name="Zhirakovskaya E."/>
        </authorList>
    </citation>
    <scope>NUCLEOTIDE SEQUENCE</scope>
</reference>
<dbReference type="NCBIfam" id="TIGR00066">
    <property type="entry name" value="g_glut_trans"/>
    <property type="match status" value="1"/>
</dbReference>
<dbReference type="InterPro" id="IPR051792">
    <property type="entry name" value="GGT_bact"/>
</dbReference>
<dbReference type="EMBL" id="UOFT01000052">
    <property type="protein sequence ID" value="VAW96292.1"/>
    <property type="molecule type" value="Genomic_DNA"/>
</dbReference>
<dbReference type="PRINTS" id="PR01210">
    <property type="entry name" value="GGTRANSPTASE"/>
</dbReference>
<proteinExistence type="predicted"/>
<evidence type="ECO:0000313" key="2">
    <source>
        <dbReference type="EMBL" id="VAW96292.1"/>
    </source>
</evidence>
<dbReference type="InterPro" id="IPR043137">
    <property type="entry name" value="GGT_ssub_C"/>
</dbReference>
<dbReference type="PANTHER" id="PTHR43199">
    <property type="entry name" value="GLUTATHIONE HYDROLASE"/>
    <property type="match status" value="1"/>
</dbReference>
<dbReference type="GO" id="GO:0036374">
    <property type="term" value="F:glutathione hydrolase activity"/>
    <property type="evidence" value="ECO:0007669"/>
    <property type="project" value="UniProtKB-EC"/>
</dbReference>
<dbReference type="InterPro" id="IPR043138">
    <property type="entry name" value="GGT_lsub"/>
</dbReference>
<dbReference type="GO" id="GO:0103068">
    <property type="term" value="F:leukotriene C4 gamma-glutamyl transferase activity"/>
    <property type="evidence" value="ECO:0007669"/>
    <property type="project" value="UniProtKB-EC"/>
</dbReference>
<dbReference type="EC" id="3.4.19.13" evidence="2"/>
<dbReference type="Pfam" id="PF01019">
    <property type="entry name" value="G_glu_transpept"/>
    <property type="match status" value="1"/>
</dbReference>
<organism evidence="2">
    <name type="scientific">hydrothermal vent metagenome</name>
    <dbReference type="NCBI Taxonomy" id="652676"/>
    <lineage>
        <taxon>unclassified sequences</taxon>
        <taxon>metagenomes</taxon>
        <taxon>ecological metagenomes</taxon>
    </lineage>
</organism>
<dbReference type="AlphaFoldDB" id="A0A3B1A8Y0"/>
<dbReference type="SUPFAM" id="SSF56235">
    <property type="entry name" value="N-terminal nucleophile aminohydrolases (Ntn hydrolases)"/>
    <property type="match status" value="1"/>
</dbReference>
<dbReference type="InterPro" id="IPR029055">
    <property type="entry name" value="Ntn_hydrolases_N"/>
</dbReference>
<dbReference type="Gene3D" id="3.60.20.40">
    <property type="match status" value="1"/>
</dbReference>
<name>A0A3B1A8Y0_9ZZZZ</name>